<dbReference type="SUPFAM" id="SSF54211">
    <property type="entry name" value="Ribosomal protein S5 domain 2-like"/>
    <property type="match status" value="1"/>
</dbReference>
<dbReference type="Gene3D" id="1.10.8.60">
    <property type="match status" value="1"/>
</dbReference>
<dbReference type="STRING" id="882.DVU_3303"/>
<dbReference type="InterPro" id="IPR027417">
    <property type="entry name" value="P-loop_NTPase"/>
</dbReference>
<feature type="modified residue" description="4-aspartylphosphate" evidence="8">
    <location>
        <position position="189"/>
    </location>
</feature>
<dbReference type="InterPro" id="IPR003593">
    <property type="entry name" value="AAA+_ATPase"/>
</dbReference>
<evidence type="ECO:0000313" key="12">
    <source>
        <dbReference type="EMBL" id="AAS97772.1"/>
    </source>
</evidence>
<dbReference type="EnsemblBacteria" id="AAS97772">
    <property type="protein sequence ID" value="AAS97772"/>
    <property type="gene ID" value="DVU_3303"/>
</dbReference>
<dbReference type="PhylomeDB" id="Q725X1"/>
<dbReference type="SUPFAM" id="SSF52540">
    <property type="entry name" value="P-loop containing nucleoside triphosphate hydrolases"/>
    <property type="match status" value="1"/>
</dbReference>
<dbReference type="Pfam" id="PF05362">
    <property type="entry name" value="Lon_C"/>
    <property type="match status" value="1"/>
</dbReference>
<evidence type="ECO:0000313" key="13">
    <source>
        <dbReference type="Proteomes" id="UP000002194"/>
    </source>
</evidence>
<evidence type="ECO:0000256" key="9">
    <source>
        <dbReference type="PROSITE-ProRule" id="PRU01122"/>
    </source>
</evidence>
<dbReference type="AlphaFoldDB" id="Q725X1"/>
<feature type="active site" evidence="6 9">
    <location>
        <position position="596"/>
    </location>
</feature>
<gene>
    <name evidence="12" type="ordered locus">DVU_3303</name>
</gene>
<dbReference type="InterPro" id="IPR027065">
    <property type="entry name" value="Lon_Prtase"/>
</dbReference>
<organism evidence="12 13">
    <name type="scientific">Nitratidesulfovibrio vulgaris (strain ATCC 29579 / DSM 644 / CCUG 34227 / NCIMB 8303 / VKM B-1760 / Hildenborough)</name>
    <name type="common">Desulfovibrio vulgaris</name>
    <dbReference type="NCBI Taxonomy" id="882"/>
    <lineage>
        <taxon>Bacteria</taxon>
        <taxon>Pseudomonadati</taxon>
        <taxon>Thermodesulfobacteriota</taxon>
        <taxon>Desulfovibrionia</taxon>
        <taxon>Desulfovibrionales</taxon>
        <taxon>Desulfovibrionaceae</taxon>
        <taxon>Nitratidesulfovibrio</taxon>
    </lineage>
</organism>
<evidence type="ECO:0000256" key="6">
    <source>
        <dbReference type="PIRSR" id="PIRSR001174-1"/>
    </source>
</evidence>
<evidence type="ECO:0000256" key="5">
    <source>
        <dbReference type="ARBA" id="ARBA00022840"/>
    </source>
</evidence>
<dbReference type="eggNOG" id="COG0466">
    <property type="taxonomic scope" value="Bacteria"/>
</dbReference>
<dbReference type="GO" id="GO:0004252">
    <property type="term" value="F:serine-type endopeptidase activity"/>
    <property type="evidence" value="ECO:0007669"/>
    <property type="project" value="UniProtKB-UniRule"/>
</dbReference>
<dbReference type="PANTHER" id="PTHR10046">
    <property type="entry name" value="ATP DEPENDENT LON PROTEASE FAMILY MEMBER"/>
    <property type="match status" value="1"/>
</dbReference>
<dbReference type="SUPFAM" id="SSF52172">
    <property type="entry name" value="CheY-like"/>
    <property type="match status" value="1"/>
</dbReference>
<dbReference type="CDD" id="cd19500">
    <property type="entry name" value="RecA-like_Lon"/>
    <property type="match status" value="1"/>
</dbReference>
<dbReference type="EMBL" id="AE017285">
    <property type="protein sequence ID" value="AAS97772.1"/>
    <property type="molecule type" value="Genomic_DNA"/>
</dbReference>
<evidence type="ECO:0000256" key="1">
    <source>
        <dbReference type="ARBA" id="ARBA00022670"/>
    </source>
</evidence>
<evidence type="ECO:0000259" key="11">
    <source>
        <dbReference type="PROSITE" id="PS51786"/>
    </source>
</evidence>
<dbReference type="Gene3D" id="3.40.50.300">
    <property type="entry name" value="P-loop containing nucleotide triphosphate hydrolases"/>
    <property type="match status" value="1"/>
</dbReference>
<accession>Q725X1</accession>
<dbReference type="SMART" id="SM00448">
    <property type="entry name" value="REC"/>
    <property type="match status" value="1"/>
</dbReference>
<dbReference type="InterPro" id="IPR008268">
    <property type="entry name" value="Peptidase_S16_AS"/>
</dbReference>
<dbReference type="PROSITE" id="PS50110">
    <property type="entry name" value="RESPONSE_REGULATORY"/>
    <property type="match status" value="1"/>
</dbReference>
<evidence type="ECO:0000256" key="8">
    <source>
        <dbReference type="PROSITE-ProRule" id="PRU00169"/>
    </source>
</evidence>
<dbReference type="Pfam" id="PF22667">
    <property type="entry name" value="Lon_lid"/>
    <property type="match status" value="1"/>
</dbReference>
<sequence length="702" mass="75874">MQHQSRMQQTATPGMEVANGMIFFRKLIEPGCAPEETAEDPTTLRGKVAAAKLPEDAQRAAEAEIARMEKTDPSVAEYAIALGYVECLLSLPWSDMAPASFDLHGAARVFDASHAGLGQVRERVLEHLAAHALGASRPFSLLVVDDEPIARANLELVLRREGHHVEVAANGEEALRRFDGQEFDLVVSDLKMDTMDGQQLLEAIRERSPETQCIIVTGFATVDSAVRAMRSGAVHYLTKPIDLDDLRAAVADVLRGRRARYRMRAPLLCFVGPPGVGKTSVGQAIAKAMNRPFVRLSLADLRDEAELRGHRRTYAGAMPGRIMQALRTAGVRNPVFMLDEMDKMGQDARSDPAMALLELLDPEQNDRFLDRYVDLPFDLSEVMFIATANDTSRMRGPLLDRLEVVPFAGYSEDEKADIASRFLLPRQLREHGLVHPRPVVADEALRRIVRDYTDEAGVRGLERELARLCRKLARLHMEGHAPLPAGLDAEQVTALLGPARYNHDRTGGGQHTGRATGLVWSEKGGEVIFVEVSTMGGSGQLILTGSLGDVLKESARIALSHLRSTPDVFGLRAVPFDRLDIHIHIPAGDVAKDGPSAGVTIAAALVSRLAGRPARADVALSGELSLGGSLLPVSGIREKVLAAARGGARTVILPRANAPDVANLRATVQRLPRIELVGSVSDALEIVLAPAAQPATKGGLDA</sequence>
<dbReference type="SMR" id="Q725X1"/>
<dbReference type="PIRSF" id="PIRSF001174">
    <property type="entry name" value="Lon_proteas"/>
    <property type="match status" value="1"/>
</dbReference>
<dbReference type="InterPro" id="IPR001789">
    <property type="entry name" value="Sig_transdc_resp-reg_receiver"/>
</dbReference>
<keyword evidence="13" id="KW-1185">Reference proteome</keyword>
<feature type="domain" description="Lon proteolytic" evidence="11">
    <location>
        <begin position="509"/>
        <end position="690"/>
    </location>
</feature>
<comment type="similarity">
    <text evidence="9">Belongs to the peptidase S16 family.</text>
</comment>
<evidence type="ECO:0000259" key="10">
    <source>
        <dbReference type="PROSITE" id="PS50110"/>
    </source>
</evidence>
<dbReference type="GO" id="GO:0016887">
    <property type="term" value="F:ATP hydrolysis activity"/>
    <property type="evidence" value="ECO:0007669"/>
    <property type="project" value="InterPro"/>
</dbReference>
<dbReference type="OrthoDB" id="9803599at2"/>
<dbReference type="GO" id="GO:0006508">
    <property type="term" value="P:proteolysis"/>
    <property type="evidence" value="ECO:0007669"/>
    <property type="project" value="UniProtKB-KW"/>
</dbReference>
<keyword evidence="2 7" id="KW-0547">Nucleotide-binding</keyword>
<dbReference type="InterPro" id="IPR008269">
    <property type="entry name" value="Lon_proteolytic"/>
</dbReference>
<dbReference type="InterPro" id="IPR054594">
    <property type="entry name" value="Lon_lid"/>
</dbReference>
<dbReference type="PROSITE" id="PS01046">
    <property type="entry name" value="LON_SER"/>
    <property type="match status" value="1"/>
</dbReference>
<name>Q725X1_NITV2</name>
<keyword evidence="3 9" id="KW-0378">Hydrolase</keyword>
<dbReference type="PROSITE" id="PS51786">
    <property type="entry name" value="LON_PROTEOLYTIC"/>
    <property type="match status" value="1"/>
</dbReference>
<dbReference type="PATRIC" id="fig|882.5.peg.3004"/>
<dbReference type="Gene3D" id="1.20.5.5270">
    <property type="match status" value="1"/>
</dbReference>
<evidence type="ECO:0000256" key="7">
    <source>
        <dbReference type="PIRSR" id="PIRSR001174-2"/>
    </source>
</evidence>
<evidence type="ECO:0000256" key="4">
    <source>
        <dbReference type="ARBA" id="ARBA00022825"/>
    </source>
</evidence>
<dbReference type="GO" id="GO:0000160">
    <property type="term" value="P:phosphorelay signal transduction system"/>
    <property type="evidence" value="ECO:0007669"/>
    <property type="project" value="InterPro"/>
</dbReference>
<dbReference type="Proteomes" id="UP000002194">
    <property type="component" value="Chromosome"/>
</dbReference>
<dbReference type="Pfam" id="PF00004">
    <property type="entry name" value="AAA"/>
    <property type="match status" value="1"/>
</dbReference>
<dbReference type="Pfam" id="PF00072">
    <property type="entry name" value="Response_reg"/>
    <property type="match status" value="1"/>
</dbReference>
<dbReference type="PaxDb" id="882-DVU_3303"/>
<dbReference type="SMART" id="SM00382">
    <property type="entry name" value="AAA"/>
    <property type="match status" value="1"/>
</dbReference>
<feature type="domain" description="Response regulatory" evidence="10">
    <location>
        <begin position="140"/>
        <end position="254"/>
    </location>
</feature>
<dbReference type="Gene3D" id="3.40.50.2300">
    <property type="match status" value="1"/>
</dbReference>
<dbReference type="InterPro" id="IPR014721">
    <property type="entry name" value="Ribsml_uS5_D2-typ_fold_subgr"/>
</dbReference>
<feature type="binding site" evidence="7">
    <location>
        <begin position="272"/>
        <end position="279"/>
    </location>
    <ligand>
        <name>ATP</name>
        <dbReference type="ChEBI" id="CHEBI:30616"/>
    </ligand>
</feature>
<keyword evidence="1 9" id="KW-0645">Protease</keyword>
<dbReference type="EC" id="3.4.21.53" evidence="9"/>
<dbReference type="PRINTS" id="PR00830">
    <property type="entry name" value="ENDOLAPTASE"/>
</dbReference>
<dbReference type="GO" id="GO:0004176">
    <property type="term" value="F:ATP-dependent peptidase activity"/>
    <property type="evidence" value="ECO:0007669"/>
    <property type="project" value="UniProtKB-UniRule"/>
</dbReference>
<keyword evidence="8" id="KW-0597">Phosphoprotein</keyword>
<keyword evidence="5 7" id="KW-0067">ATP-binding</keyword>
<dbReference type="GO" id="GO:0030163">
    <property type="term" value="P:protein catabolic process"/>
    <property type="evidence" value="ECO:0007669"/>
    <property type="project" value="InterPro"/>
</dbReference>
<reference evidence="12 13" key="1">
    <citation type="journal article" date="2004" name="Nat. Biotechnol.">
        <title>The genome sequence of the anaerobic, sulfate-reducing bacterium Desulfovibrio vulgaris Hildenborough.</title>
        <authorList>
            <person name="Heidelberg J.F."/>
            <person name="Seshadri R."/>
            <person name="Haveman S.A."/>
            <person name="Hemme C.L."/>
            <person name="Paulsen I.T."/>
            <person name="Kolonay J.F."/>
            <person name="Eisen J.A."/>
            <person name="Ward N."/>
            <person name="Methe B."/>
            <person name="Brinkac L.M."/>
            <person name="Daugherty S.C."/>
            <person name="Deboy R.T."/>
            <person name="Dodson R.J."/>
            <person name="Durkin A.S."/>
            <person name="Madupu R."/>
            <person name="Nelson W.C."/>
            <person name="Sullivan S.A."/>
            <person name="Fouts D."/>
            <person name="Haft D.H."/>
            <person name="Selengut J."/>
            <person name="Peterson J.D."/>
            <person name="Davidsen T.M."/>
            <person name="Zafar N."/>
            <person name="Zhou L."/>
            <person name="Radune D."/>
            <person name="Dimitrov G."/>
            <person name="Hance M."/>
            <person name="Tran K."/>
            <person name="Khouri H."/>
            <person name="Gill J."/>
            <person name="Utterback T.R."/>
            <person name="Feldblyum T.V."/>
            <person name="Wall J.D."/>
            <person name="Voordouw G."/>
            <person name="Fraser C.M."/>
        </authorList>
    </citation>
    <scope>NUCLEOTIDE SEQUENCE [LARGE SCALE GENOMIC DNA]</scope>
    <source>
        <strain evidence="13">ATCC 29579 / DSM 644 / NCIMB 8303 / VKM B-1760 / Hildenborough</strain>
    </source>
</reference>
<dbReference type="InterPro" id="IPR011006">
    <property type="entry name" value="CheY-like_superfamily"/>
</dbReference>
<evidence type="ECO:0000256" key="3">
    <source>
        <dbReference type="ARBA" id="ARBA00022801"/>
    </source>
</evidence>
<proteinExistence type="inferred from homology"/>
<protein>
    <recommendedName>
        <fullName evidence="9">endopeptidase La</fullName>
        <ecNumber evidence="9">3.4.21.53</ecNumber>
    </recommendedName>
</protein>
<comment type="catalytic activity">
    <reaction evidence="9">
        <text>Hydrolysis of proteins in presence of ATP.</text>
        <dbReference type="EC" id="3.4.21.53"/>
    </reaction>
</comment>
<dbReference type="InterPro" id="IPR003959">
    <property type="entry name" value="ATPase_AAA_core"/>
</dbReference>
<dbReference type="HOGENOM" id="CLU_004109_2_1_7"/>
<dbReference type="GO" id="GO:0005524">
    <property type="term" value="F:ATP binding"/>
    <property type="evidence" value="ECO:0007669"/>
    <property type="project" value="UniProtKB-KW"/>
</dbReference>
<keyword evidence="4 9" id="KW-0720">Serine protease</keyword>
<dbReference type="InterPro" id="IPR020568">
    <property type="entry name" value="Ribosomal_Su5_D2-typ_SF"/>
</dbReference>
<dbReference type="InterPro" id="IPR004815">
    <property type="entry name" value="Lon_bac/euk-typ"/>
</dbReference>
<feature type="active site" evidence="6 9">
    <location>
        <position position="639"/>
    </location>
</feature>
<dbReference type="Gene3D" id="3.30.230.10">
    <property type="match status" value="1"/>
</dbReference>
<dbReference type="KEGG" id="dvu:DVU_3303"/>
<evidence type="ECO:0000256" key="2">
    <source>
        <dbReference type="ARBA" id="ARBA00022741"/>
    </source>
</evidence>